<evidence type="ECO:0000313" key="2">
    <source>
        <dbReference type="EMBL" id="MFD2758965.1"/>
    </source>
</evidence>
<dbReference type="RefSeq" id="WP_019617453.1">
    <property type="nucleotide sequence ID" value="NZ_JBHUNE010000008.1"/>
</dbReference>
<feature type="transmembrane region" description="Helical" evidence="1">
    <location>
        <begin position="36"/>
        <end position="57"/>
    </location>
</feature>
<keyword evidence="1" id="KW-0472">Membrane</keyword>
<evidence type="ECO:0000256" key="1">
    <source>
        <dbReference type="SAM" id="Phobius"/>
    </source>
</evidence>
<evidence type="ECO:0000313" key="3">
    <source>
        <dbReference type="Proteomes" id="UP001597492"/>
    </source>
</evidence>
<comment type="caution">
    <text evidence="2">The sequence shown here is derived from an EMBL/GenBank/DDBJ whole genome shotgun (WGS) entry which is preliminary data.</text>
</comment>
<gene>
    <name evidence="2" type="ORF">ACFSW7_11330</name>
</gene>
<dbReference type="InterPro" id="IPR021443">
    <property type="entry name" value="DUF3093"/>
</dbReference>
<feature type="transmembrane region" description="Helical" evidence="1">
    <location>
        <begin position="12"/>
        <end position="30"/>
    </location>
</feature>
<accession>A0ABW5V2W7</accession>
<dbReference type="EMBL" id="JBHUNE010000008">
    <property type="protein sequence ID" value="MFD2758965.1"/>
    <property type="molecule type" value="Genomic_DNA"/>
</dbReference>
<organism evidence="2 3">
    <name type="scientific">Gulosibacter faecalis</name>
    <dbReference type="NCBI Taxonomy" id="272240"/>
    <lineage>
        <taxon>Bacteria</taxon>
        <taxon>Bacillati</taxon>
        <taxon>Actinomycetota</taxon>
        <taxon>Actinomycetes</taxon>
        <taxon>Micrococcales</taxon>
        <taxon>Microbacteriaceae</taxon>
        <taxon>Gulosibacter</taxon>
    </lineage>
</organism>
<reference evidence="3" key="1">
    <citation type="journal article" date="2019" name="Int. J. Syst. Evol. Microbiol.">
        <title>The Global Catalogue of Microorganisms (GCM) 10K type strain sequencing project: providing services to taxonomists for standard genome sequencing and annotation.</title>
        <authorList>
            <consortium name="The Broad Institute Genomics Platform"/>
            <consortium name="The Broad Institute Genome Sequencing Center for Infectious Disease"/>
            <person name="Wu L."/>
            <person name="Ma J."/>
        </authorList>
    </citation>
    <scope>NUCLEOTIDE SEQUENCE [LARGE SCALE GENOMIC DNA]</scope>
    <source>
        <strain evidence="3">TISTR 1514</strain>
    </source>
</reference>
<keyword evidence="1" id="KW-1133">Transmembrane helix</keyword>
<keyword evidence="3" id="KW-1185">Reference proteome</keyword>
<dbReference type="Pfam" id="PF11292">
    <property type="entry name" value="DUF3093"/>
    <property type="match status" value="1"/>
</dbReference>
<sequence>MYRERVSPSIWMYVVGALLVPAMIVVFLPINIFVGIILGLALFGGYLAILVSGSPTIEITDTTLRVGGARIPLRYVGRATANTTPDAARQAAGPGLDARAWTTLRGWVRTSVRVDITDDRDPIPYWLFSTRHPRELVERLDAAVAQLPKRS</sequence>
<name>A0ABW5V2W7_9MICO</name>
<dbReference type="Proteomes" id="UP001597492">
    <property type="component" value="Unassembled WGS sequence"/>
</dbReference>
<protein>
    <submittedName>
        <fullName evidence="2">DUF3093 domain-containing protein</fullName>
    </submittedName>
</protein>
<proteinExistence type="predicted"/>
<keyword evidence="1" id="KW-0812">Transmembrane</keyword>